<dbReference type="HAMAP" id="MF_00692">
    <property type="entry name" value="SelO"/>
    <property type="match status" value="1"/>
</dbReference>
<evidence type="ECO:0000256" key="7">
    <source>
        <dbReference type="ARBA" id="ARBA00022840"/>
    </source>
</evidence>
<keyword evidence="10" id="KW-0040">ANK repeat</keyword>
<feature type="compositionally biased region" description="Low complexity" evidence="12">
    <location>
        <begin position="843"/>
        <end position="853"/>
    </location>
</feature>
<evidence type="ECO:0000256" key="12">
    <source>
        <dbReference type="SAM" id="MobiDB-lite"/>
    </source>
</evidence>
<feature type="region of interest" description="Disordered" evidence="12">
    <location>
        <begin position="767"/>
        <end position="787"/>
    </location>
</feature>
<keyword evidence="4" id="KW-0548">Nucleotidyltransferase</keyword>
<dbReference type="InterPro" id="IPR002110">
    <property type="entry name" value="Ankyrin_rpt"/>
</dbReference>
<evidence type="ECO:0000256" key="6">
    <source>
        <dbReference type="ARBA" id="ARBA00022741"/>
    </source>
</evidence>
<dbReference type="InterPro" id="IPR036770">
    <property type="entry name" value="Ankyrin_rpt-contain_sf"/>
</dbReference>
<feature type="region of interest" description="Disordered" evidence="12">
    <location>
        <begin position="842"/>
        <end position="862"/>
    </location>
</feature>
<evidence type="ECO:0000256" key="3">
    <source>
        <dbReference type="ARBA" id="ARBA00022679"/>
    </source>
</evidence>
<dbReference type="GO" id="GO:0016779">
    <property type="term" value="F:nucleotidyltransferase activity"/>
    <property type="evidence" value="ECO:0007669"/>
    <property type="project" value="UniProtKB-KW"/>
</dbReference>
<comment type="similarity">
    <text evidence="2">Belongs to the SELO family.</text>
</comment>
<comment type="cofactor">
    <cofactor evidence="1">
        <name>Mg(2+)</name>
        <dbReference type="ChEBI" id="CHEBI:18420"/>
    </cofactor>
</comment>
<feature type="coiled-coil region" evidence="11">
    <location>
        <begin position="1908"/>
        <end position="1942"/>
    </location>
</feature>
<feature type="compositionally biased region" description="Basic and acidic residues" evidence="12">
    <location>
        <begin position="698"/>
        <end position="728"/>
    </location>
</feature>
<feature type="coiled-coil region" evidence="11">
    <location>
        <begin position="807"/>
        <end position="841"/>
    </location>
</feature>
<dbReference type="GO" id="GO:0046872">
    <property type="term" value="F:metal ion binding"/>
    <property type="evidence" value="ECO:0007669"/>
    <property type="project" value="UniProtKB-KW"/>
</dbReference>
<feature type="region of interest" description="Disordered" evidence="12">
    <location>
        <begin position="2163"/>
        <end position="2183"/>
    </location>
</feature>
<dbReference type="PROSITE" id="PS50096">
    <property type="entry name" value="IQ"/>
    <property type="match status" value="1"/>
</dbReference>
<evidence type="ECO:0000256" key="9">
    <source>
        <dbReference type="ARBA" id="ARBA00031547"/>
    </source>
</evidence>
<name>A0AAD5LXR5_PYTIN</name>
<dbReference type="EMBL" id="JAKCXM010000338">
    <property type="protein sequence ID" value="KAJ0395552.1"/>
    <property type="molecule type" value="Genomic_DNA"/>
</dbReference>
<feature type="region of interest" description="Disordered" evidence="12">
    <location>
        <begin position="2217"/>
        <end position="2244"/>
    </location>
</feature>
<evidence type="ECO:0000256" key="2">
    <source>
        <dbReference type="ARBA" id="ARBA00009747"/>
    </source>
</evidence>
<protein>
    <recommendedName>
        <fullName evidence="9">Selenoprotein O</fullName>
    </recommendedName>
</protein>
<dbReference type="PROSITE" id="PS50297">
    <property type="entry name" value="ANK_REP_REGION"/>
    <property type="match status" value="1"/>
</dbReference>
<keyword evidence="14" id="KW-1185">Reference proteome</keyword>
<keyword evidence="7" id="KW-0067">ATP-binding</keyword>
<dbReference type="GO" id="GO:0005524">
    <property type="term" value="F:ATP binding"/>
    <property type="evidence" value="ECO:0007669"/>
    <property type="project" value="UniProtKB-KW"/>
</dbReference>
<dbReference type="Gene3D" id="1.25.40.20">
    <property type="entry name" value="Ankyrin repeat-containing domain"/>
    <property type="match status" value="1"/>
</dbReference>
<keyword evidence="5" id="KW-0479">Metal-binding</keyword>
<dbReference type="PANTHER" id="PTHR12153">
    <property type="entry name" value="SELENOPROTEIN O"/>
    <property type="match status" value="1"/>
</dbReference>
<dbReference type="Pfam" id="PF02696">
    <property type="entry name" value="SelO"/>
    <property type="match status" value="1"/>
</dbReference>
<keyword evidence="8" id="KW-0460">Magnesium</keyword>
<keyword evidence="11" id="KW-0175">Coiled coil</keyword>
<feature type="compositionally biased region" description="Basic residues" evidence="12">
    <location>
        <begin position="1090"/>
        <end position="1099"/>
    </location>
</feature>
<evidence type="ECO:0000313" key="14">
    <source>
        <dbReference type="Proteomes" id="UP001209570"/>
    </source>
</evidence>
<feature type="repeat" description="ANK" evidence="10">
    <location>
        <begin position="1536"/>
        <end position="1565"/>
    </location>
</feature>
<feature type="compositionally biased region" description="Acidic residues" evidence="12">
    <location>
        <begin position="1074"/>
        <end position="1085"/>
    </location>
</feature>
<feature type="region of interest" description="Disordered" evidence="12">
    <location>
        <begin position="1062"/>
        <end position="1099"/>
    </location>
</feature>
<dbReference type="PROSITE" id="PS50088">
    <property type="entry name" value="ANK_REPEAT"/>
    <property type="match status" value="1"/>
</dbReference>
<gene>
    <name evidence="13" type="ORF">P43SY_011143</name>
</gene>
<dbReference type="InterPro" id="IPR003846">
    <property type="entry name" value="SelO"/>
</dbReference>
<feature type="compositionally biased region" description="Polar residues" evidence="12">
    <location>
        <begin position="2163"/>
        <end position="2173"/>
    </location>
</feature>
<dbReference type="Proteomes" id="UP001209570">
    <property type="component" value="Unassembled WGS sequence"/>
</dbReference>
<evidence type="ECO:0000256" key="10">
    <source>
        <dbReference type="PROSITE-ProRule" id="PRU00023"/>
    </source>
</evidence>
<sequence>MAVRLKTAQWRKRSPQFDNAVLRGLPVEKESRAGVRPVVGACFSRVQPTPIEDPELVVIAPDALRLVGIEVTASGENAPVVPGEELVHVDELAPFLAGNELFEGSETAAQCYCGHQFGYFSGQLGDGAAIYLGEVLSGSQRERWEMQLKGAGLTPFSRSADGRKVLRSTLREFLASEHMHALGIPTTRAGSVVTSRKTTVLRDQFYDGNAREEPTAVVLRIARTFLRFGSFEIFKDTDARSGRAGPSANLPYKKAMMRQMVNFTIRQYFPDIWQASEETGDDEGETTRIREFFAEVVRRTAVLVAKWQSVGFCHGVLNTDNMSIIGDTLDYGPFGFMEHFDPQHICNTSDDGGRYRYEAQPEICKWNCSVLADQLALIVEPAELEPALARFDEWYGREYYRLMRQKLGLLHKFLPREDKALIDDLFNVLAETGADFTCTFRSLAELKPYSTDSAAAIVNELVQVSETLEQVKRRHSTFTDSQYQMVVLLLEKNPAQARMYGVTQEMREAMERERAVRAELDRTSDAHRHAHLREAWSRWIDAYAKRLKEETDGVPDAAHEMHRRDEMRRVNPVFVLRNHVAQRAIDFAADGDYDAVAHILHLLKHPFDESDMTCDRVYARPQDPSTAPLCVSCSSAMDTIRSDISDESLLSSSRYTASGASFVGSITSSRSTARSDYLSNYENKFLQRKAVEKKKKRAERERRKAIDDSLTADDKRRADREAERQARKAEMATWLPTPETLQRIEREAERRKKERLEQVLGWYPPIVDDDKGRSTRPSNNNRTHEATPTREIHAVFSEQSRLARAGFEHERRAAVELESEAQALQRKMLTLQQKMVYVENRGNASVSASSKANSQRRRRPRVQVRATLAPLGSSQSATAIPTLHNHAASLTRSTSVFFFRDTRQEAEVAVVAEHAEVEGFLAAHRRQHKRHRMATIIQATWRMHRRRRVFLRWRRRRAKHRRKFFQVWAMSFRLLRQARRSLKRKCLRAWKTEVEDAIELRRIELQIFRSAETAVELPRLVMNLVFTSSDYDDAFTRKVLTYPTRAYFTGFVNAAFASVEQHDDDNTPAAANNNDDDEDEDDDDDDHSRAARRQRAKGNRVRRLKAQHLELRRSLAKKIVQRTFRAWQRLHEKQRRIGLNAQLCIKRAARLAFGARPVWPAERMLIIFETWARYAAFRRSKRLGGPMPHFASALPSWDLWLHNYQERQIRKVKAASRAPIARLKRCFRCFRAVARVAKRRRLAEQTAVRHAHFKLERAVLHEWYAAIADSAARTKLYRSVLRGWASVAATKRRLRPRRLAVVTARTRREHSRAWAAWRSVLLRSRFKRELNRARLEQTPWRAQVQRVLWFWMDVRPPRRKWTCFVAWRQLVQRRRLFLTIRTRCDALRRRHLLLAVLTAWRAVVWKQESDVGLFLEDRLSLTAWDAYDALSTDFPMLFMGCYSNAAAVFGGVPLDHAAQPNDPAPPPTAPTQTQVQTPTPKPATPNTSTVLRHHQQQQKQRDIQRFHAELTHCSVADARRVVWSSLHLVNQTDDATGNTALHVAAQLEDPVRRVDVLRVLLSEGAVTWDRVNRHGLTPLQLTPPDDAAARVLLARGVYESFARDVQAAPPPTDSRVLWCLVTLLSSEYVRGERLAGDLRREWHSVLRQDLWLRQGRIYLASDSEFSPAIQRCRAFLNGMKRRVCRSKDDALLDQLRRTTATASRPVAPGTMLLKSSARRMLSRDLSRMEEKLDLLSWLSNTTEQLSSSGDSVAHRDEDAREALHRATIAALGQYGAYGEWLLSPTLQDEFVESTLVHSFVGVLYSLELPLDDVISEATRLEAECDALEDDVLHQYQAILQGELRLHSPERPTGLPLLRFFSEASDAELFFKHELLLVNTALWQSQPLDDLHVRERRRQTLLTEIDLVRVKAQRKLRKVDKKATAAEQRLAELELALSEILVADLPPSRRLREICDARQRVEAQRLRIANLRLKQLDLGDKVSGMENMRKQLEESQQETMTNGSGGGAIDDGVVLEEECEDDDATAPATDDAGAVASLELKRQFLESELANYLLVFRSQATRASGSFRASPNVESVASGGNLPIPTMETLWKRGSMGSIDPRRAKELPGSAGAGSGGSSFDLFASAEDELAFNASFRAISSASKDRRNTDLELEGVRITRPVQGVQQRPTSTVGTDEAEPSFSRESREGIWQDFASSELSPAVQDAYAELYPRLYEPRTPGGVTRPSTSIQEWGRESSYDPEELPVEQQVERNRRFWSAVEGYKALASPMSLDMLALDEKTAFRRRQDRAVSIFHQFLQNNASSRLPWLHMYQHAVRDVQQSLLRAPVGLFDVLQQTAQLEIAATQSRRLSHRI</sequence>
<comment type="caution">
    <text evidence="13">The sequence shown here is derived from an EMBL/GenBank/DDBJ whole genome shotgun (WGS) entry which is preliminary data.</text>
</comment>
<evidence type="ECO:0000256" key="4">
    <source>
        <dbReference type="ARBA" id="ARBA00022695"/>
    </source>
</evidence>
<keyword evidence="6" id="KW-0547">Nucleotide-binding</keyword>
<feature type="region of interest" description="Disordered" evidence="12">
    <location>
        <begin position="692"/>
        <end position="728"/>
    </location>
</feature>
<evidence type="ECO:0000256" key="1">
    <source>
        <dbReference type="ARBA" id="ARBA00001946"/>
    </source>
</evidence>
<evidence type="ECO:0000256" key="8">
    <source>
        <dbReference type="ARBA" id="ARBA00022842"/>
    </source>
</evidence>
<evidence type="ECO:0000256" key="11">
    <source>
        <dbReference type="SAM" id="Coils"/>
    </source>
</evidence>
<accession>A0AAD5LXR5</accession>
<organism evidence="13 14">
    <name type="scientific">Pythium insidiosum</name>
    <name type="common">Pythiosis disease agent</name>
    <dbReference type="NCBI Taxonomy" id="114742"/>
    <lineage>
        <taxon>Eukaryota</taxon>
        <taxon>Sar</taxon>
        <taxon>Stramenopiles</taxon>
        <taxon>Oomycota</taxon>
        <taxon>Peronosporomycetes</taxon>
        <taxon>Pythiales</taxon>
        <taxon>Pythiaceae</taxon>
        <taxon>Pythium</taxon>
    </lineage>
</organism>
<feature type="region of interest" description="Disordered" evidence="12">
    <location>
        <begin position="1457"/>
        <end position="1498"/>
    </location>
</feature>
<proteinExistence type="inferred from homology"/>
<evidence type="ECO:0000256" key="5">
    <source>
        <dbReference type="ARBA" id="ARBA00022723"/>
    </source>
</evidence>
<keyword evidence="3" id="KW-0808">Transferase</keyword>
<reference evidence="13" key="1">
    <citation type="submission" date="2021-12" db="EMBL/GenBank/DDBJ databases">
        <title>Prjna785345.</title>
        <authorList>
            <person name="Rujirawat T."/>
            <person name="Krajaejun T."/>
        </authorList>
    </citation>
    <scope>NUCLEOTIDE SEQUENCE</scope>
    <source>
        <strain evidence="13">Pi057C3</strain>
    </source>
</reference>
<dbReference type="PANTHER" id="PTHR12153:SF15">
    <property type="entry name" value="PROTEIN ADENYLYLTRANSFERASE SELO, MITOCHONDRIAL"/>
    <property type="match status" value="1"/>
</dbReference>
<evidence type="ECO:0000313" key="13">
    <source>
        <dbReference type="EMBL" id="KAJ0395552.1"/>
    </source>
</evidence>